<comment type="caution">
    <text evidence="13">The sequence shown here is derived from an EMBL/GenBank/DDBJ whole genome shotgun (WGS) entry which is preliminary data.</text>
</comment>
<feature type="site" description="Essential for catalytic activity" evidence="11">
    <location>
        <position position="124"/>
    </location>
</feature>
<feature type="binding site" evidence="11">
    <location>
        <begin position="26"/>
        <end position="27"/>
    </location>
    <ligand>
        <name>D-ribulose 5-phosphate</name>
        <dbReference type="ChEBI" id="CHEBI:58121"/>
    </ligand>
</feature>
<comment type="similarity">
    <text evidence="5">In the N-terminal section; belongs to the DHBP synthase family.</text>
</comment>
<evidence type="ECO:0000313" key="14">
    <source>
        <dbReference type="Proteomes" id="UP000233343"/>
    </source>
</evidence>
<dbReference type="EC" id="4.1.99.12" evidence="11 12"/>
<organism evidence="13 14">
    <name type="scientific">Cytobacillus horneckiae</name>
    <dbReference type="NCBI Taxonomy" id="549687"/>
    <lineage>
        <taxon>Bacteria</taxon>
        <taxon>Bacillati</taxon>
        <taxon>Bacillota</taxon>
        <taxon>Bacilli</taxon>
        <taxon>Bacillales</taxon>
        <taxon>Bacillaceae</taxon>
        <taxon>Cytobacillus</taxon>
    </lineage>
</organism>
<evidence type="ECO:0000256" key="5">
    <source>
        <dbReference type="ARBA" id="ARBA00005520"/>
    </source>
</evidence>
<comment type="subunit">
    <text evidence="11 12">Homodimer.</text>
</comment>
<feature type="binding site" evidence="11">
    <location>
        <position position="31"/>
    </location>
    <ligand>
        <name>D-ribulose 5-phosphate</name>
        <dbReference type="ChEBI" id="CHEBI:58121"/>
    </ligand>
</feature>
<evidence type="ECO:0000256" key="12">
    <source>
        <dbReference type="RuleBase" id="RU003843"/>
    </source>
</evidence>
<protein>
    <recommendedName>
        <fullName evidence="11 12">3,4-dihydroxy-2-butanone 4-phosphate synthase</fullName>
        <shortName evidence="11 12">DHBP synthase</shortName>
        <ecNumber evidence="11 12">4.1.99.12</ecNumber>
    </recommendedName>
</protein>
<dbReference type="GO" id="GO:0000287">
    <property type="term" value="F:magnesium ion binding"/>
    <property type="evidence" value="ECO:0007669"/>
    <property type="project" value="UniProtKB-UniRule"/>
</dbReference>
<evidence type="ECO:0000256" key="2">
    <source>
        <dbReference type="ARBA" id="ARBA00001936"/>
    </source>
</evidence>
<dbReference type="UniPathway" id="UPA00275">
    <property type="reaction ID" value="UER00399"/>
</dbReference>
<dbReference type="GO" id="GO:0005829">
    <property type="term" value="C:cytosol"/>
    <property type="evidence" value="ECO:0007669"/>
    <property type="project" value="TreeGrafter"/>
</dbReference>
<evidence type="ECO:0000256" key="7">
    <source>
        <dbReference type="ARBA" id="ARBA00022723"/>
    </source>
</evidence>
<feature type="site" description="Essential for catalytic activity" evidence="11">
    <location>
        <position position="162"/>
    </location>
</feature>
<reference evidence="13 14" key="1">
    <citation type="journal article" date="2010" name="Int. J. Syst. Evol. Microbiol.">
        <title>Bacillus horneckiae sp. nov., isolated from a spacecraft-assembly clean room.</title>
        <authorList>
            <person name="Vaishampayan P."/>
            <person name="Probst A."/>
            <person name="Krishnamurthi S."/>
            <person name="Ghosh S."/>
            <person name="Osman S."/>
            <person name="McDowall A."/>
            <person name="Ruckmani A."/>
            <person name="Mayilraj S."/>
            <person name="Venkateswaran K."/>
        </authorList>
    </citation>
    <scope>NUCLEOTIDE SEQUENCE [LARGE SCALE GENOMIC DNA]</scope>
    <source>
        <strain evidence="14">1PO1SC</strain>
    </source>
</reference>
<comment type="cofactor">
    <cofactor evidence="2">
        <name>Mn(2+)</name>
        <dbReference type="ChEBI" id="CHEBI:29035"/>
    </cofactor>
</comment>
<dbReference type="EMBL" id="PISD01000008">
    <property type="protein sequence ID" value="PKG30263.1"/>
    <property type="molecule type" value="Genomic_DNA"/>
</dbReference>
<comment type="pathway">
    <text evidence="4 11 12">Cofactor biosynthesis; riboflavin biosynthesis; 2-hydroxy-3-oxobutyl phosphate from D-ribulose 5-phosphate: step 1/1.</text>
</comment>
<comment type="catalytic activity">
    <reaction evidence="1 11 12">
        <text>D-ribulose 5-phosphate = (2S)-2-hydroxy-3-oxobutyl phosphate + formate + H(+)</text>
        <dbReference type="Rhea" id="RHEA:18457"/>
        <dbReference type="ChEBI" id="CHEBI:15378"/>
        <dbReference type="ChEBI" id="CHEBI:15740"/>
        <dbReference type="ChEBI" id="CHEBI:58121"/>
        <dbReference type="ChEBI" id="CHEBI:58830"/>
        <dbReference type="EC" id="4.1.99.12"/>
    </reaction>
</comment>
<dbReference type="Proteomes" id="UP000233343">
    <property type="component" value="Unassembled WGS sequence"/>
</dbReference>
<keyword evidence="8 11" id="KW-0460">Magnesium</keyword>
<dbReference type="GO" id="GO:0003935">
    <property type="term" value="F:GTP cyclohydrolase II activity"/>
    <property type="evidence" value="ECO:0007669"/>
    <property type="project" value="TreeGrafter"/>
</dbReference>
<dbReference type="HAMAP" id="MF_00180">
    <property type="entry name" value="RibB"/>
    <property type="match status" value="1"/>
</dbReference>
<evidence type="ECO:0000256" key="3">
    <source>
        <dbReference type="ARBA" id="ARBA00002284"/>
    </source>
</evidence>
<dbReference type="PANTHER" id="PTHR21327:SF18">
    <property type="entry name" value="3,4-DIHYDROXY-2-BUTANONE 4-PHOSPHATE SYNTHASE"/>
    <property type="match status" value="1"/>
</dbReference>
<sequence>MFNTIEDAIADLKQGKVIIVCDDENRENEGDFLAIAQYATAETINFMAKEGRGLICVPVNEAIAAKLELAPMVLKNTDTHQTAFTVSIDHKQTTTGISAHERALTIEKMLDDQSEPRDFQRPGHIFPLIAKCGGVIERPGHTEAAVDLAVLAGAKPAGVICEIMKDDGTMARVPDLEIIADKFDLKFITIKQLIDYRSKSLQFN</sequence>
<keyword evidence="10 11" id="KW-0456">Lyase</keyword>
<feature type="binding site" evidence="11">
    <location>
        <begin position="138"/>
        <end position="142"/>
    </location>
    <ligand>
        <name>D-ribulose 5-phosphate</name>
        <dbReference type="ChEBI" id="CHEBI:58121"/>
    </ligand>
</feature>
<dbReference type="InterPro" id="IPR000422">
    <property type="entry name" value="DHBP_synthase_RibB"/>
</dbReference>
<dbReference type="SUPFAM" id="SSF55821">
    <property type="entry name" value="YrdC/RibB"/>
    <property type="match status" value="1"/>
</dbReference>
<gene>
    <name evidence="11 13" type="primary">ribB</name>
    <name evidence="13" type="ORF">CWS20_04545</name>
</gene>
<evidence type="ECO:0000256" key="6">
    <source>
        <dbReference type="ARBA" id="ARBA00022619"/>
    </source>
</evidence>
<keyword evidence="6 11" id="KW-0686">Riboflavin biosynthesis</keyword>
<comment type="cofactor">
    <cofactor evidence="11 12">
        <name>Mg(2+)</name>
        <dbReference type="ChEBI" id="CHEBI:18420"/>
    </cofactor>
    <cofactor evidence="11 12">
        <name>Mn(2+)</name>
        <dbReference type="ChEBI" id="CHEBI:29035"/>
    </cofactor>
    <text evidence="11 12">Binds 2 divalent metal cations per subunit. Magnesium or manganese.</text>
</comment>
<dbReference type="PANTHER" id="PTHR21327">
    <property type="entry name" value="GTP CYCLOHYDROLASE II-RELATED"/>
    <property type="match status" value="1"/>
</dbReference>
<evidence type="ECO:0000256" key="9">
    <source>
        <dbReference type="ARBA" id="ARBA00023211"/>
    </source>
</evidence>
<comment type="similarity">
    <text evidence="11 12">Belongs to the DHBP synthase family.</text>
</comment>
<evidence type="ECO:0000256" key="8">
    <source>
        <dbReference type="ARBA" id="ARBA00022842"/>
    </source>
</evidence>
<keyword evidence="14" id="KW-1185">Reference proteome</keyword>
<name>A0A2N0ZLA1_9BACI</name>
<dbReference type="FunFam" id="3.90.870.10:FF:000001">
    <property type="entry name" value="Riboflavin biosynthesis protein RibBA"/>
    <property type="match status" value="1"/>
</dbReference>
<evidence type="ECO:0000256" key="4">
    <source>
        <dbReference type="ARBA" id="ARBA00004904"/>
    </source>
</evidence>
<evidence type="ECO:0000256" key="11">
    <source>
        <dbReference type="HAMAP-Rule" id="MF_00180"/>
    </source>
</evidence>
<dbReference type="GO" id="GO:0008686">
    <property type="term" value="F:3,4-dihydroxy-2-butanone-4-phosphate synthase activity"/>
    <property type="evidence" value="ECO:0007669"/>
    <property type="project" value="UniProtKB-UniRule"/>
</dbReference>
<evidence type="ECO:0000256" key="10">
    <source>
        <dbReference type="ARBA" id="ARBA00023239"/>
    </source>
</evidence>
<comment type="function">
    <text evidence="3 11 12">Catalyzes the conversion of D-ribulose 5-phosphate to formate and 3,4-dihydroxy-2-butanone 4-phosphate.</text>
</comment>
<feature type="binding site" evidence="11">
    <location>
        <position position="141"/>
    </location>
    <ligand>
        <name>Mg(2+)</name>
        <dbReference type="ChEBI" id="CHEBI:18420"/>
        <label>2</label>
    </ligand>
</feature>
<dbReference type="Gene3D" id="3.90.870.10">
    <property type="entry name" value="DHBP synthase"/>
    <property type="match status" value="1"/>
</dbReference>
<accession>A0A2N0ZLA1</accession>
<dbReference type="NCBIfam" id="TIGR00506">
    <property type="entry name" value="ribB"/>
    <property type="match status" value="1"/>
</dbReference>
<feature type="binding site" evidence="11">
    <location>
        <position position="27"/>
    </location>
    <ligand>
        <name>Mg(2+)</name>
        <dbReference type="ChEBI" id="CHEBI:18420"/>
        <label>1</label>
    </ligand>
</feature>
<dbReference type="InterPro" id="IPR017945">
    <property type="entry name" value="DHBP_synth_RibB-like_a/b_dom"/>
</dbReference>
<dbReference type="GO" id="GO:0030145">
    <property type="term" value="F:manganese ion binding"/>
    <property type="evidence" value="ECO:0007669"/>
    <property type="project" value="UniProtKB-UniRule"/>
</dbReference>
<dbReference type="AlphaFoldDB" id="A0A2N0ZLA1"/>
<proteinExistence type="inferred from homology"/>
<dbReference type="Pfam" id="PF00926">
    <property type="entry name" value="DHBP_synthase"/>
    <property type="match status" value="1"/>
</dbReference>
<keyword evidence="7 11" id="KW-0479">Metal-binding</keyword>
<dbReference type="GO" id="GO:0009231">
    <property type="term" value="P:riboflavin biosynthetic process"/>
    <property type="evidence" value="ECO:0007669"/>
    <property type="project" value="UniProtKB-UniRule"/>
</dbReference>
<feature type="binding site" evidence="11">
    <location>
        <position position="27"/>
    </location>
    <ligand>
        <name>Mg(2+)</name>
        <dbReference type="ChEBI" id="CHEBI:18420"/>
        <label>2</label>
    </ligand>
</feature>
<evidence type="ECO:0000313" key="13">
    <source>
        <dbReference type="EMBL" id="PKG30263.1"/>
    </source>
</evidence>
<keyword evidence="9 11" id="KW-0464">Manganese</keyword>
<evidence type="ECO:0000256" key="1">
    <source>
        <dbReference type="ARBA" id="ARBA00000141"/>
    </source>
</evidence>